<evidence type="ECO:0000256" key="1">
    <source>
        <dbReference type="SAM" id="SignalP"/>
    </source>
</evidence>
<dbReference type="Proteomes" id="UP000595074">
    <property type="component" value="Chromosome"/>
</dbReference>
<reference evidence="3 4" key="1">
    <citation type="submission" date="2020-10" db="EMBL/GenBank/DDBJ databases">
        <title>The genome of sulfurovum sp.</title>
        <authorList>
            <person name="Xie S."/>
            <person name="Shao Z."/>
            <person name="Jiang L."/>
        </authorList>
    </citation>
    <scope>NUCLEOTIDE SEQUENCE [LARGE SCALE GENOMIC DNA]</scope>
    <source>
        <strain evidence="3 4">ST-419</strain>
    </source>
</reference>
<feature type="signal peptide" evidence="1">
    <location>
        <begin position="1"/>
        <end position="24"/>
    </location>
</feature>
<feature type="chain" id="PRO_5029788151" evidence="1">
    <location>
        <begin position="25"/>
        <end position="182"/>
    </location>
</feature>
<organism evidence="3 4">
    <name type="scientific">Sulfurovum indicum</name>
    <dbReference type="NCBI Taxonomy" id="2779528"/>
    <lineage>
        <taxon>Bacteria</taxon>
        <taxon>Pseudomonadati</taxon>
        <taxon>Campylobacterota</taxon>
        <taxon>Epsilonproteobacteria</taxon>
        <taxon>Campylobacterales</taxon>
        <taxon>Sulfurovaceae</taxon>
        <taxon>Sulfurovum</taxon>
    </lineage>
</organism>
<dbReference type="InterPro" id="IPR007461">
    <property type="entry name" value="Ysc84_actin-binding"/>
</dbReference>
<keyword evidence="1" id="KW-0732">Signal</keyword>
<accession>A0A7M1S114</accession>
<protein>
    <submittedName>
        <fullName evidence="3">Lipid-binding SYLF domain-containing protein</fullName>
    </submittedName>
</protein>
<dbReference type="CDD" id="cd11524">
    <property type="entry name" value="SYLF"/>
    <property type="match status" value="1"/>
</dbReference>
<gene>
    <name evidence="3" type="ORF">IMZ28_06405</name>
</gene>
<feature type="domain" description="Ysc84 actin-binding" evidence="2">
    <location>
        <begin position="94"/>
        <end position="177"/>
    </location>
</feature>
<sequence>MMFKKTSLALLAAFTMLFTNTLHAEAAKVIDAKADVAIEKFKKLVKGGDVFLKKVKGYLVFPTVYKGGFFVGGEYGEGVLRVDGKSIAYYNIASASVGFQFGAQKRSYIFAFADQYALDRFMKSNGWEAGVDGSIAVIDWGRGIDISSISYEKPIYAFVFDNKGLMANVALEGTKFTRIVPH</sequence>
<evidence type="ECO:0000259" key="2">
    <source>
        <dbReference type="Pfam" id="PF04366"/>
    </source>
</evidence>
<evidence type="ECO:0000313" key="3">
    <source>
        <dbReference type="EMBL" id="QOR61098.1"/>
    </source>
</evidence>
<dbReference type="RefSeq" id="WP_197547770.1">
    <property type="nucleotide sequence ID" value="NZ_CP063164.1"/>
</dbReference>
<keyword evidence="4" id="KW-1185">Reference proteome</keyword>
<dbReference type="EMBL" id="CP063164">
    <property type="protein sequence ID" value="QOR61098.1"/>
    <property type="molecule type" value="Genomic_DNA"/>
</dbReference>
<proteinExistence type="predicted"/>
<dbReference type="Pfam" id="PF04366">
    <property type="entry name" value="Ysc84"/>
    <property type="match status" value="1"/>
</dbReference>
<dbReference type="AlphaFoldDB" id="A0A7M1S114"/>
<evidence type="ECO:0000313" key="4">
    <source>
        <dbReference type="Proteomes" id="UP000595074"/>
    </source>
</evidence>
<name>A0A7M1S114_9BACT</name>
<dbReference type="KEGG" id="sinu:IMZ28_06405"/>